<evidence type="ECO:0008006" key="4">
    <source>
        <dbReference type="Google" id="ProtNLM"/>
    </source>
</evidence>
<dbReference type="InterPro" id="IPR011009">
    <property type="entry name" value="Kinase-like_dom_sf"/>
</dbReference>
<dbReference type="SUPFAM" id="SSF56112">
    <property type="entry name" value="Protein kinase-like (PK-like)"/>
    <property type="match status" value="1"/>
</dbReference>
<dbReference type="Gene3D" id="1.10.510.10">
    <property type="entry name" value="Transferase(Phosphotransferase) domain 1"/>
    <property type="match status" value="1"/>
</dbReference>
<keyword evidence="3" id="KW-1185">Reference proteome</keyword>
<evidence type="ECO:0000313" key="3">
    <source>
        <dbReference type="Proteomes" id="UP000784294"/>
    </source>
</evidence>
<accession>A0A3S5AL73</accession>
<dbReference type="Proteomes" id="UP000784294">
    <property type="component" value="Unassembled WGS sequence"/>
</dbReference>
<comment type="caution">
    <text evidence="2">The sequence shown here is derived from an EMBL/GenBank/DDBJ whole genome shotgun (WGS) entry which is preliminary data.</text>
</comment>
<evidence type="ECO:0000313" key="2">
    <source>
        <dbReference type="EMBL" id="VEL22893.1"/>
    </source>
</evidence>
<dbReference type="EMBL" id="CAAALY010058927">
    <property type="protein sequence ID" value="VEL22893.1"/>
    <property type="molecule type" value="Genomic_DNA"/>
</dbReference>
<protein>
    <recommendedName>
        <fullName evidence="4">Protein kinase domain-containing protein</fullName>
    </recommendedName>
</protein>
<organism evidence="2 3">
    <name type="scientific">Protopolystoma xenopodis</name>
    <dbReference type="NCBI Taxonomy" id="117903"/>
    <lineage>
        <taxon>Eukaryota</taxon>
        <taxon>Metazoa</taxon>
        <taxon>Spiralia</taxon>
        <taxon>Lophotrochozoa</taxon>
        <taxon>Platyhelminthes</taxon>
        <taxon>Monogenea</taxon>
        <taxon>Polyopisthocotylea</taxon>
        <taxon>Polystomatidea</taxon>
        <taxon>Polystomatidae</taxon>
        <taxon>Protopolystoma</taxon>
    </lineage>
</organism>
<sequence>MFHVGLTEALRFLHTSERLTHNNICPEAVLLTHRGQWRLASVAFLQATTRGNSIVSGGSGTEIYSSTASGSPLSPCFGSSGRTNAFGFEKVTTSNASSSSNPLLSSSNAGIGTSGLSAGASLSPISSESGGSGQSLGVRTFS</sequence>
<evidence type="ECO:0000256" key="1">
    <source>
        <dbReference type="SAM" id="MobiDB-lite"/>
    </source>
</evidence>
<feature type="region of interest" description="Disordered" evidence="1">
    <location>
        <begin position="122"/>
        <end position="142"/>
    </location>
</feature>
<proteinExistence type="predicted"/>
<gene>
    <name evidence="2" type="ORF">PXEA_LOCUS16333</name>
</gene>
<dbReference type="AlphaFoldDB" id="A0A3S5AL73"/>
<reference evidence="2" key="1">
    <citation type="submission" date="2018-11" db="EMBL/GenBank/DDBJ databases">
        <authorList>
            <consortium name="Pathogen Informatics"/>
        </authorList>
    </citation>
    <scope>NUCLEOTIDE SEQUENCE</scope>
</reference>
<dbReference type="OrthoDB" id="79687at2759"/>
<name>A0A3S5AL73_9PLAT</name>